<evidence type="ECO:0000256" key="5">
    <source>
        <dbReference type="ARBA" id="ARBA00061566"/>
    </source>
</evidence>
<dbReference type="InterPro" id="IPR028154">
    <property type="entry name" value="AMP-dep_Lig_C"/>
</dbReference>
<dbReference type="InterPro" id="IPR049623">
    <property type="entry name" value="PA_CoA_lig_proteobact_actino"/>
</dbReference>
<dbReference type="GO" id="GO:0010124">
    <property type="term" value="P:phenylacetate catabolic process"/>
    <property type="evidence" value="ECO:0007669"/>
    <property type="project" value="UniProtKB-UniRule"/>
</dbReference>
<reference evidence="12 13" key="1">
    <citation type="submission" date="2017-02" db="EMBL/GenBank/DDBJ databases">
        <title>The new phylogeny of genus Mycobacterium.</title>
        <authorList>
            <person name="Tortoli E."/>
            <person name="Trovato A."/>
            <person name="Cirillo D.M."/>
        </authorList>
    </citation>
    <scope>NUCLEOTIDE SEQUENCE [LARGE SCALE GENOMIC DNA]</scope>
    <source>
        <strain evidence="12 13">DSM 43992</strain>
    </source>
</reference>
<dbReference type="InterPro" id="IPR045851">
    <property type="entry name" value="AMP-bd_C_sf"/>
</dbReference>
<dbReference type="Proteomes" id="UP000192601">
    <property type="component" value="Unassembled WGS sequence"/>
</dbReference>
<feature type="domain" description="AMP-dependent ligase C-terminal" evidence="11">
    <location>
        <begin position="348"/>
        <end position="441"/>
    </location>
</feature>
<comment type="pathway">
    <text evidence="4 9">Aromatic compound metabolism; phenylacetate degradation.</text>
</comment>
<comment type="subunit">
    <text evidence="1">Monomer.</text>
</comment>
<dbReference type="AlphaFoldDB" id="A0A1X0KC70"/>
<dbReference type="NCBIfam" id="TIGR02155">
    <property type="entry name" value="PA_CoA_ligase"/>
    <property type="match status" value="1"/>
</dbReference>
<keyword evidence="2 9" id="KW-0436">Ligase</keyword>
<dbReference type="EMBL" id="MVIJ01000030">
    <property type="protein sequence ID" value="ORB72613.1"/>
    <property type="molecule type" value="Genomic_DNA"/>
</dbReference>
<evidence type="ECO:0000256" key="8">
    <source>
        <dbReference type="ARBA" id="ARBA00075111"/>
    </source>
</evidence>
<sequence length="444" mass="48651">MADVIDRPADGAARPSPDEPEAIEMASRDEIAAVQLSRLTWSLRHAYDNVGHYRTAFDQAGVHPSDLKDLADLALFPFTTKADLRQNYPFGMFAVPQSEIRRVHASSGTTGHPTVVGYTAADIDTWAGLVARSLRAAGVRSTDKVHIAYGYGLFTGGIGAHYGAERLGCTVIPMSGGMTERQIQLITDFEPDAIMVTPSYMLTLIDAMERAGTDPRKTSLRTGVFGAEPWTEQMRAELEHKLDIDAVDIYGLSEVIGPGVAQECVETKDGLHIWEDHFYPEIIDPESGRVLPDGAEGELVFTSLTKQAFPIVRYRTRDLTALLPGTARSMRRMRRIAGRTDDMIILRGVNLFPTQIEELIFGIQALTPEFHCVLARAGRLDTLTVHVESRPGATPEMRADAAEALTGQIKSRIGVSVTVNVVEPNSMARSEGKARRLIDNRPKG</sequence>
<evidence type="ECO:0000313" key="12">
    <source>
        <dbReference type="EMBL" id="ORB72613.1"/>
    </source>
</evidence>
<evidence type="ECO:0000256" key="3">
    <source>
        <dbReference type="ARBA" id="ARBA00022741"/>
    </source>
</evidence>
<organism evidence="12 13">
    <name type="scientific">Mycobacterium scrofulaceum</name>
    <dbReference type="NCBI Taxonomy" id="1783"/>
    <lineage>
        <taxon>Bacteria</taxon>
        <taxon>Bacillati</taxon>
        <taxon>Actinomycetota</taxon>
        <taxon>Actinomycetes</taxon>
        <taxon>Mycobacteriales</taxon>
        <taxon>Mycobacteriaceae</taxon>
        <taxon>Mycobacterium</taxon>
    </lineage>
</organism>
<keyword evidence="3 9" id="KW-0547">Nucleotide-binding</keyword>
<feature type="domain" description="AMP-dependent synthetase/ligase" evidence="10">
    <location>
        <begin position="106"/>
        <end position="302"/>
    </location>
</feature>
<dbReference type="SUPFAM" id="SSF56801">
    <property type="entry name" value="Acetyl-CoA synthetase-like"/>
    <property type="match status" value="1"/>
</dbReference>
<dbReference type="GO" id="GO:0047475">
    <property type="term" value="F:phenylacetate-CoA ligase activity"/>
    <property type="evidence" value="ECO:0007669"/>
    <property type="project" value="UniProtKB-EC"/>
</dbReference>
<dbReference type="Gene3D" id="3.40.50.12780">
    <property type="entry name" value="N-terminal domain of ligase-like"/>
    <property type="match status" value="1"/>
</dbReference>
<dbReference type="InterPro" id="IPR000873">
    <property type="entry name" value="AMP-dep_synth/lig_dom"/>
</dbReference>
<gene>
    <name evidence="12" type="ORF">BST44_18750</name>
</gene>
<dbReference type="GO" id="GO:0000166">
    <property type="term" value="F:nucleotide binding"/>
    <property type="evidence" value="ECO:0007669"/>
    <property type="project" value="UniProtKB-KW"/>
</dbReference>
<evidence type="ECO:0000256" key="7">
    <source>
        <dbReference type="ARBA" id="ARBA00068695"/>
    </source>
</evidence>
<accession>A0A1X0KC70</accession>
<dbReference type="Pfam" id="PF14535">
    <property type="entry name" value="AMP-binding_C_2"/>
    <property type="match status" value="1"/>
</dbReference>
<evidence type="ECO:0000259" key="11">
    <source>
        <dbReference type="Pfam" id="PF14535"/>
    </source>
</evidence>
<proteinExistence type="inferred from homology"/>
<dbReference type="UniPathway" id="UPA00930"/>
<dbReference type="CDD" id="cd05913">
    <property type="entry name" value="PaaK"/>
    <property type="match status" value="1"/>
</dbReference>
<evidence type="ECO:0000313" key="13">
    <source>
        <dbReference type="Proteomes" id="UP000192601"/>
    </source>
</evidence>
<name>A0A1X0KC70_MYCSC</name>
<dbReference type="PIRSF" id="PIRSF006444">
    <property type="entry name" value="PaaK"/>
    <property type="match status" value="1"/>
</dbReference>
<comment type="similarity">
    <text evidence="5 9">Belongs to the phenylacetyl-CoA ligase family.</text>
</comment>
<protein>
    <recommendedName>
        <fullName evidence="7 9">Phenylacetate-coenzyme A ligase</fullName>
        <ecNumber evidence="6 9">6.2.1.30</ecNumber>
    </recommendedName>
    <alternativeName>
        <fullName evidence="8 9">Phenylacetyl-CoA ligase</fullName>
    </alternativeName>
</protein>
<dbReference type="FunFam" id="3.40.50.12780:FF:000016">
    <property type="entry name" value="Phenylacetate-coenzyme A ligase"/>
    <property type="match status" value="1"/>
</dbReference>
<dbReference type="PANTHER" id="PTHR43439">
    <property type="entry name" value="PHENYLACETATE-COENZYME A LIGASE"/>
    <property type="match status" value="1"/>
</dbReference>
<comment type="function">
    <text evidence="9">Catalyzes the activation of phenylacetic acid (PA) to phenylacetyl-CoA (PA-CoA).</text>
</comment>
<dbReference type="PANTHER" id="PTHR43439:SF1">
    <property type="entry name" value="PHENYLACETATE-COENZYME A LIGASE"/>
    <property type="match status" value="1"/>
</dbReference>
<dbReference type="Gene3D" id="3.30.300.30">
    <property type="match status" value="1"/>
</dbReference>
<dbReference type="InterPro" id="IPR051414">
    <property type="entry name" value="Adenylate-forming_Reductase"/>
</dbReference>
<dbReference type="InterPro" id="IPR042099">
    <property type="entry name" value="ANL_N_sf"/>
</dbReference>
<dbReference type="STRING" id="1783.BST44_18750"/>
<comment type="catalytic activity">
    <reaction evidence="9">
        <text>2-phenylacetate + ATP + CoA = phenylacetyl-CoA + AMP + diphosphate</text>
        <dbReference type="Rhea" id="RHEA:20956"/>
        <dbReference type="ChEBI" id="CHEBI:18401"/>
        <dbReference type="ChEBI" id="CHEBI:30616"/>
        <dbReference type="ChEBI" id="CHEBI:33019"/>
        <dbReference type="ChEBI" id="CHEBI:57287"/>
        <dbReference type="ChEBI" id="CHEBI:57390"/>
        <dbReference type="ChEBI" id="CHEBI:456215"/>
        <dbReference type="EC" id="6.2.1.30"/>
    </reaction>
</comment>
<evidence type="ECO:0000256" key="9">
    <source>
        <dbReference type="PIRNR" id="PIRNR006444"/>
    </source>
</evidence>
<keyword evidence="13" id="KW-1185">Reference proteome</keyword>
<evidence type="ECO:0000256" key="1">
    <source>
        <dbReference type="ARBA" id="ARBA00011245"/>
    </source>
</evidence>
<evidence type="ECO:0000256" key="6">
    <source>
        <dbReference type="ARBA" id="ARBA00066629"/>
    </source>
</evidence>
<evidence type="ECO:0000256" key="2">
    <source>
        <dbReference type="ARBA" id="ARBA00022598"/>
    </source>
</evidence>
<dbReference type="Pfam" id="PF00501">
    <property type="entry name" value="AMP-binding"/>
    <property type="match status" value="1"/>
</dbReference>
<comment type="caution">
    <text evidence="12">The sequence shown here is derived from an EMBL/GenBank/DDBJ whole genome shotgun (WGS) entry which is preliminary data.</text>
</comment>
<evidence type="ECO:0000259" key="10">
    <source>
        <dbReference type="Pfam" id="PF00501"/>
    </source>
</evidence>
<dbReference type="OrthoDB" id="580775at2"/>
<evidence type="ECO:0000256" key="4">
    <source>
        <dbReference type="ARBA" id="ARBA00060591"/>
    </source>
</evidence>
<dbReference type="InterPro" id="IPR011880">
    <property type="entry name" value="PA_CoA_ligase"/>
</dbReference>
<dbReference type="EC" id="6.2.1.30" evidence="6 9"/>